<keyword evidence="1" id="KW-0472">Membrane</keyword>
<dbReference type="Proteomes" id="UP001302949">
    <property type="component" value="Unassembled WGS sequence"/>
</dbReference>
<dbReference type="PANTHER" id="PTHR34220:SF7">
    <property type="entry name" value="SENSOR HISTIDINE KINASE YPDA"/>
    <property type="match status" value="1"/>
</dbReference>
<dbReference type="InterPro" id="IPR010559">
    <property type="entry name" value="Sig_transdc_His_kin_internal"/>
</dbReference>
<reference evidence="3 4" key="1">
    <citation type="submission" date="2023-12" db="EMBL/GenBank/DDBJ databases">
        <title>Novel species of the genus Arcicella isolated from rivers.</title>
        <authorList>
            <person name="Lu H."/>
        </authorList>
    </citation>
    <scope>NUCLEOTIDE SEQUENCE [LARGE SCALE GENOMIC DNA]</scope>
    <source>
        <strain evidence="3 4">KCTC 23307</strain>
    </source>
</reference>
<keyword evidence="1" id="KW-0812">Transmembrane</keyword>
<feature type="transmembrane region" description="Helical" evidence="1">
    <location>
        <begin position="70"/>
        <end position="89"/>
    </location>
</feature>
<dbReference type="PANTHER" id="PTHR34220">
    <property type="entry name" value="SENSOR HISTIDINE KINASE YPDA"/>
    <property type="match status" value="1"/>
</dbReference>
<dbReference type="InterPro" id="IPR050640">
    <property type="entry name" value="Bact_2-comp_sensor_kinase"/>
</dbReference>
<accession>A0ABU5Q9X7</accession>
<evidence type="ECO:0000313" key="4">
    <source>
        <dbReference type="Proteomes" id="UP001302949"/>
    </source>
</evidence>
<feature type="transmembrane region" description="Helical" evidence="1">
    <location>
        <begin position="109"/>
        <end position="133"/>
    </location>
</feature>
<feature type="transmembrane region" description="Helical" evidence="1">
    <location>
        <begin position="36"/>
        <end position="58"/>
    </location>
</feature>
<keyword evidence="3" id="KW-0808">Transferase</keyword>
<proteinExistence type="predicted"/>
<evidence type="ECO:0000256" key="1">
    <source>
        <dbReference type="SAM" id="Phobius"/>
    </source>
</evidence>
<dbReference type="GO" id="GO:0016301">
    <property type="term" value="F:kinase activity"/>
    <property type="evidence" value="ECO:0007669"/>
    <property type="project" value="UniProtKB-KW"/>
</dbReference>
<dbReference type="Pfam" id="PF06580">
    <property type="entry name" value="His_kinase"/>
    <property type="match status" value="1"/>
</dbReference>
<protein>
    <submittedName>
        <fullName evidence="3">Histidine kinase</fullName>
    </submittedName>
</protein>
<gene>
    <name evidence="3" type="ORF">VB248_09940</name>
</gene>
<feature type="transmembrane region" description="Helical" evidence="1">
    <location>
        <begin position="12"/>
        <end position="30"/>
    </location>
</feature>
<evidence type="ECO:0000259" key="2">
    <source>
        <dbReference type="Pfam" id="PF06580"/>
    </source>
</evidence>
<dbReference type="EMBL" id="JAYFUM010000010">
    <property type="protein sequence ID" value="MEA5139457.1"/>
    <property type="molecule type" value="Genomic_DNA"/>
</dbReference>
<organism evidence="3 4">
    <name type="scientific">Arcicella rigui</name>
    <dbReference type="NCBI Taxonomy" id="797020"/>
    <lineage>
        <taxon>Bacteria</taxon>
        <taxon>Pseudomonadati</taxon>
        <taxon>Bacteroidota</taxon>
        <taxon>Cytophagia</taxon>
        <taxon>Cytophagales</taxon>
        <taxon>Flectobacillaceae</taxon>
        <taxon>Arcicella</taxon>
    </lineage>
</organism>
<keyword evidence="4" id="KW-1185">Reference proteome</keyword>
<feature type="domain" description="Signal transduction histidine kinase internal region" evidence="2">
    <location>
        <begin position="153"/>
        <end position="232"/>
    </location>
</feature>
<keyword evidence="3" id="KW-0418">Kinase</keyword>
<keyword evidence="1" id="KW-1133">Transmembrane helix</keyword>
<dbReference type="RefSeq" id="WP_323296619.1">
    <property type="nucleotide sequence ID" value="NZ_JAYFUM010000010.1"/>
</dbReference>
<comment type="caution">
    <text evidence="3">The sequence shown here is derived from an EMBL/GenBank/DDBJ whole genome shotgun (WGS) entry which is preliminary data.</text>
</comment>
<dbReference type="InterPro" id="IPR036890">
    <property type="entry name" value="HATPase_C_sf"/>
</dbReference>
<dbReference type="SUPFAM" id="SSF55874">
    <property type="entry name" value="ATPase domain of HSP90 chaperone/DNA topoisomerase II/histidine kinase"/>
    <property type="match status" value="1"/>
</dbReference>
<name>A0ABU5Q9X7_9BACT</name>
<evidence type="ECO:0000313" key="3">
    <source>
        <dbReference type="EMBL" id="MEA5139457.1"/>
    </source>
</evidence>
<sequence length="343" mass="40403">MNNRQNSIRFNITFWVLYFLYEWLGMGAATDQYYVYFLKACTSFPIAFVVSYLSIHYLFKQFYLSNQKTIFWIGQITVALVFVMLKRYINYYYLYPLYHVEGMLKPLIFLPKILIEFVNLYLIVSLYGMFFFIRSWYGQQQVLQELKQEKIAAELELLKSQVQPHFIFNMLNNFYSSAFKNSPETAQQILKLSNLLEYSLYDSKKDKVPLKEEIDYIINYVDLQKIRVGDKLDVSVNIFDNIIGFQISPLLLLPLIENCFKHGVNKSIGQSWIRMDVSAKEKTLVFKIENSIEAENLVVINQNGGLGLKNVKRRLELLYPNTHEFNIFQEANSFLVVLKIIVN</sequence>